<gene>
    <name evidence="3" type="ORF">GCM10023187_05410</name>
</gene>
<evidence type="ECO:0000256" key="1">
    <source>
        <dbReference type="ARBA" id="ARBA00008791"/>
    </source>
</evidence>
<dbReference type="PANTHER" id="PTHR46268:SF6">
    <property type="entry name" value="UNIVERSAL STRESS PROTEIN UP12"/>
    <property type="match status" value="1"/>
</dbReference>
<feature type="domain" description="UspA" evidence="2">
    <location>
        <begin position="216"/>
        <end position="283"/>
    </location>
</feature>
<evidence type="ECO:0000313" key="3">
    <source>
        <dbReference type="EMBL" id="GAA4396832.1"/>
    </source>
</evidence>
<dbReference type="PANTHER" id="PTHR46268">
    <property type="entry name" value="STRESS RESPONSE PROTEIN NHAX"/>
    <property type="match status" value="1"/>
</dbReference>
<dbReference type="CDD" id="cd00293">
    <property type="entry name" value="USP-like"/>
    <property type="match status" value="2"/>
</dbReference>
<sequence length="314" mass="34820">MKTSIIHKILVPIDYSEASTNALRLAIAMCQRHKAQLRLLHIINSSRYSVNSIAFGADSWVSIPLEEAVDADVRQLRQWAEEKLHDQSIQYSVECRAGATTDCLVEAAEEFGTDLIVMHAQTTSGFLQYVLGSTTYHVIKQAPCPVLTVPEHAQINAFHEILFPVRPVPGAITKYNLARTIAQRNRAHLTVLGLFNQESSEIIKRLGTVVLSLNKLLAKDAIDAQVLLSQSDSAVKTVLEQAEERQADLIIITADNATSEHRLFRGPFFKQLINRAPVPVLSIKPRLPVTKANAQDKPLPILPTFRQFLPALPG</sequence>
<dbReference type="EMBL" id="BAABHB010000001">
    <property type="protein sequence ID" value="GAA4396832.1"/>
    <property type="molecule type" value="Genomic_DNA"/>
</dbReference>
<accession>A0ABP8JVM7</accession>
<name>A0ABP8JVM7_9BACT</name>
<proteinExistence type="inferred from homology"/>
<comment type="caution">
    <text evidence="3">The sequence shown here is derived from an EMBL/GenBank/DDBJ whole genome shotgun (WGS) entry which is preliminary data.</text>
</comment>
<dbReference type="Gene3D" id="3.40.50.12370">
    <property type="match status" value="1"/>
</dbReference>
<dbReference type="PRINTS" id="PR01438">
    <property type="entry name" value="UNVRSLSTRESS"/>
</dbReference>
<reference evidence="4" key="1">
    <citation type="journal article" date="2019" name="Int. J. Syst. Evol. Microbiol.">
        <title>The Global Catalogue of Microorganisms (GCM) 10K type strain sequencing project: providing services to taxonomists for standard genome sequencing and annotation.</title>
        <authorList>
            <consortium name="The Broad Institute Genomics Platform"/>
            <consortium name="The Broad Institute Genome Sequencing Center for Infectious Disease"/>
            <person name="Wu L."/>
            <person name="Ma J."/>
        </authorList>
    </citation>
    <scope>NUCLEOTIDE SEQUENCE [LARGE SCALE GENOMIC DNA]</scope>
    <source>
        <strain evidence="4">JCM 17925</strain>
    </source>
</reference>
<dbReference type="SUPFAM" id="SSF52402">
    <property type="entry name" value="Adenine nucleotide alpha hydrolases-like"/>
    <property type="match status" value="2"/>
</dbReference>
<feature type="domain" description="UspA" evidence="2">
    <location>
        <begin position="7"/>
        <end position="150"/>
    </location>
</feature>
<dbReference type="InterPro" id="IPR006016">
    <property type="entry name" value="UspA"/>
</dbReference>
<dbReference type="RefSeq" id="WP_345263695.1">
    <property type="nucleotide sequence ID" value="NZ_BAABHB010000001.1"/>
</dbReference>
<keyword evidence="4" id="KW-1185">Reference proteome</keyword>
<organism evidence="3 4">
    <name type="scientific">Nibrella viscosa</name>
    <dbReference type="NCBI Taxonomy" id="1084524"/>
    <lineage>
        <taxon>Bacteria</taxon>
        <taxon>Pseudomonadati</taxon>
        <taxon>Bacteroidota</taxon>
        <taxon>Cytophagia</taxon>
        <taxon>Cytophagales</taxon>
        <taxon>Spirosomataceae</taxon>
        <taxon>Nibrella</taxon>
    </lineage>
</organism>
<dbReference type="Pfam" id="PF00582">
    <property type="entry name" value="Usp"/>
    <property type="match status" value="2"/>
</dbReference>
<comment type="similarity">
    <text evidence="1">Belongs to the universal stress protein A family.</text>
</comment>
<evidence type="ECO:0000259" key="2">
    <source>
        <dbReference type="Pfam" id="PF00582"/>
    </source>
</evidence>
<dbReference type="InterPro" id="IPR006015">
    <property type="entry name" value="Universal_stress_UspA"/>
</dbReference>
<protein>
    <recommendedName>
        <fullName evidence="2">UspA domain-containing protein</fullName>
    </recommendedName>
</protein>
<evidence type="ECO:0000313" key="4">
    <source>
        <dbReference type="Proteomes" id="UP001500936"/>
    </source>
</evidence>
<dbReference type="Proteomes" id="UP001500936">
    <property type="component" value="Unassembled WGS sequence"/>
</dbReference>